<keyword evidence="3" id="KW-0464">Manganese</keyword>
<reference evidence="7" key="1">
    <citation type="submission" date="2016-10" db="EMBL/GenBank/DDBJ databases">
        <authorList>
            <person name="Varghese N."/>
            <person name="Submissions S."/>
        </authorList>
    </citation>
    <scope>NUCLEOTIDE SEQUENCE [LARGE SCALE GENOMIC DNA]</scope>
    <source>
        <strain evidence="7">DSM 45459</strain>
    </source>
</reference>
<comment type="pathway">
    <text evidence="4">Metabolic intermediate biosynthesis; chorismate biosynthesis; chorismate from D-erythrose 4-phosphate and phosphoenolpyruvate: step 1/7.</text>
</comment>
<proteinExistence type="inferred from homology"/>
<evidence type="ECO:0000256" key="1">
    <source>
        <dbReference type="ARBA" id="ARBA00008911"/>
    </source>
</evidence>
<dbReference type="GO" id="GO:0009073">
    <property type="term" value="P:aromatic amino acid family biosynthetic process"/>
    <property type="evidence" value="ECO:0007669"/>
    <property type="project" value="UniProtKB-KW"/>
</dbReference>
<feature type="binding site" evidence="3">
    <location>
        <position position="264"/>
    </location>
    <ligand>
        <name>phosphoenolpyruvate</name>
        <dbReference type="ChEBI" id="CHEBI:58702"/>
    </ligand>
</feature>
<dbReference type="InterPro" id="IPR013785">
    <property type="entry name" value="Aldolase_TIM"/>
</dbReference>
<dbReference type="GO" id="GO:0003849">
    <property type="term" value="F:3-deoxy-7-phosphoheptulonate synthase activity"/>
    <property type="evidence" value="ECO:0007669"/>
    <property type="project" value="UniProtKB-EC"/>
</dbReference>
<dbReference type="RefSeq" id="WP_217637874.1">
    <property type="nucleotide sequence ID" value="NZ_FNKO01000002.1"/>
</dbReference>
<feature type="binding site" evidence="3">
    <location>
        <position position="108"/>
    </location>
    <ligand>
        <name>phosphoenolpyruvate</name>
        <dbReference type="ChEBI" id="CHEBI:58702"/>
    </ligand>
</feature>
<feature type="region of interest" description="Disordered" evidence="5">
    <location>
        <begin position="1"/>
        <end position="21"/>
    </location>
</feature>
<evidence type="ECO:0000256" key="5">
    <source>
        <dbReference type="SAM" id="MobiDB-lite"/>
    </source>
</evidence>
<keyword evidence="7" id="KW-1185">Reference proteome</keyword>
<dbReference type="GO" id="GO:0008652">
    <property type="term" value="P:amino acid biosynthetic process"/>
    <property type="evidence" value="ECO:0007669"/>
    <property type="project" value="UniProtKB-KW"/>
</dbReference>
<gene>
    <name evidence="6" type="ORF">SAMN04489718_2950</name>
</gene>
<keyword evidence="4" id="KW-0028">Amino-acid biosynthesis</keyword>
<dbReference type="GO" id="GO:0009423">
    <property type="term" value="P:chorismate biosynthetic process"/>
    <property type="evidence" value="ECO:0007669"/>
    <property type="project" value="UniProtKB-UniPathway"/>
</dbReference>
<feature type="binding site" evidence="3">
    <location>
        <position position="338"/>
    </location>
    <ligand>
        <name>Mn(2+)</name>
        <dbReference type="ChEBI" id="CHEBI:29035"/>
    </ligand>
</feature>
<dbReference type="EMBL" id="FNKO01000002">
    <property type="protein sequence ID" value="SDQ98290.1"/>
    <property type="molecule type" value="Genomic_DNA"/>
</dbReference>
<dbReference type="PANTHER" id="PTHR21337:SF0">
    <property type="entry name" value="PHOSPHO-2-DEHYDRO-3-DEOXYHEPTONATE ALDOLASE"/>
    <property type="match status" value="1"/>
</dbReference>
<feature type="compositionally biased region" description="Polar residues" evidence="5">
    <location>
        <begin position="1"/>
        <end position="20"/>
    </location>
</feature>
<comment type="catalytic activity">
    <reaction evidence="4">
        <text>D-erythrose 4-phosphate + phosphoenolpyruvate + H2O = 7-phospho-2-dehydro-3-deoxy-D-arabino-heptonate + phosphate</text>
        <dbReference type="Rhea" id="RHEA:14717"/>
        <dbReference type="ChEBI" id="CHEBI:15377"/>
        <dbReference type="ChEBI" id="CHEBI:16897"/>
        <dbReference type="ChEBI" id="CHEBI:43474"/>
        <dbReference type="ChEBI" id="CHEBI:58394"/>
        <dbReference type="ChEBI" id="CHEBI:58702"/>
        <dbReference type="EC" id="2.5.1.54"/>
    </reaction>
</comment>
<keyword evidence="3" id="KW-0170">Cobalt</keyword>
<dbReference type="Proteomes" id="UP000199301">
    <property type="component" value="Unassembled WGS sequence"/>
</dbReference>
<organism evidence="6 7">
    <name type="scientific">Actinopolyspora saharensis</name>
    <dbReference type="NCBI Taxonomy" id="995062"/>
    <lineage>
        <taxon>Bacteria</taxon>
        <taxon>Bacillati</taxon>
        <taxon>Actinomycetota</taxon>
        <taxon>Actinomycetes</taxon>
        <taxon>Actinopolysporales</taxon>
        <taxon>Actinopolysporaceae</taxon>
        <taxon>Actinopolyspora</taxon>
    </lineage>
</organism>
<evidence type="ECO:0000256" key="3">
    <source>
        <dbReference type="PIRSR" id="PIRSR602480-1"/>
    </source>
</evidence>
<dbReference type="PANTHER" id="PTHR21337">
    <property type="entry name" value="PHOSPHO-2-DEHYDRO-3-DEOXYHEPTONATE ALDOLASE 1, 2"/>
    <property type="match status" value="1"/>
</dbReference>
<evidence type="ECO:0000313" key="7">
    <source>
        <dbReference type="Proteomes" id="UP000199301"/>
    </source>
</evidence>
<keyword evidence="4" id="KW-0057">Aromatic amino acid biosynthesis</keyword>
<dbReference type="SUPFAM" id="SSF51569">
    <property type="entry name" value="Aldolase"/>
    <property type="match status" value="1"/>
</dbReference>
<sequence>MLTAPTGSRHTTRPAAQQPSWIDPVTLHRVIDDLEKQPPLVEPREVDRLHEMLGRAATGRALLLQGGHCAETFGEQALDEVENNVRTLGRMGRAFSHETGLPVVPVGRMAGQYAKPRSRPTETRGEVELPSYRGDAVNGAEFNERDRTPDPWRMRTVYDQSAAALERIPDGMCHVSHEALLLDYENALVRIDPETGRRYSGSGHMLWIGERTRQLDGAHVEFAAGVDNPIGVKVGPSATAEQLLGLIELLDPERRPGRLTFIIRMGAERITDTFPELVERVASSGSPALWVCDPMHGNTRTAANGLKTRWISEIAAEIHTFVRIHRALGTHPGGLHLELTGSRVTECVGGFEPITSEALGNHYTSACDPRLNRDQSLELARLSADMWSRN</sequence>
<feature type="binding site" evidence="3">
    <location>
        <position position="296"/>
    </location>
    <ligand>
        <name>Mn(2+)</name>
        <dbReference type="ChEBI" id="CHEBI:29035"/>
    </ligand>
</feature>
<protein>
    <recommendedName>
        <fullName evidence="4">Phospho-2-dehydro-3-deoxyheptonate aldolase</fullName>
        <ecNumber evidence="4">2.5.1.54</ecNumber>
    </recommendedName>
</protein>
<dbReference type="EC" id="2.5.1.54" evidence="4"/>
<keyword evidence="3" id="KW-0104">Cadmium</keyword>
<keyword evidence="2 4" id="KW-0808">Transferase</keyword>
<feature type="binding site" evidence="3">
    <location>
        <begin position="210"/>
        <end position="211"/>
    </location>
    <ligand>
        <name>phosphoenolpyruvate</name>
        <dbReference type="ChEBI" id="CHEBI:58702"/>
    </ligand>
</feature>
<evidence type="ECO:0000256" key="4">
    <source>
        <dbReference type="RuleBase" id="RU363071"/>
    </source>
</evidence>
<dbReference type="Gene3D" id="3.20.20.70">
    <property type="entry name" value="Aldolase class I"/>
    <property type="match status" value="1"/>
</dbReference>
<comment type="cofactor">
    <cofactor evidence="3">
        <name>Mn(2+)</name>
        <dbReference type="ChEBI" id="CHEBI:29035"/>
    </cofactor>
    <cofactor evidence="3">
        <name>Co(2+)</name>
        <dbReference type="ChEBI" id="CHEBI:48828"/>
    </cofactor>
    <cofactor evidence="3">
        <name>Cd(2+)</name>
        <dbReference type="ChEBI" id="CHEBI:48775"/>
    </cofactor>
    <text evidence="3">Binds 1 divalent cation per subunit. The enzyme is active with manganese, cobalt or cadmium ions.</text>
</comment>
<evidence type="ECO:0000256" key="2">
    <source>
        <dbReference type="ARBA" id="ARBA00022679"/>
    </source>
</evidence>
<dbReference type="AlphaFoldDB" id="A0A1H1FBK8"/>
<evidence type="ECO:0000313" key="6">
    <source>
        <dbReference type="EMBL" id="SDQ98290.1"/>
    </source>
</evidence>
<accession>A0A1H1FBK8</accession>
<feature type="binding site" evidence="3">
    <location>
        <position position="69"/>
    </location>
    <ligand>
        <name>Mn(2+)</name>
        <dbReference type="ChEBI" id="CHEBI:29035"/>
    </ligand>
</feature>
<comment type="similarity">
    <text evidence="1 4">Belongs to the class-II DAHP synthase family.</text>
</comment>
<name>A0A1H1FBK8_9ACTN</name>
<dbReference type="InterPro" id="IPR002480">
    <property type="entry name" value="DAHP_synth_2"/>
</dbReference>
<feature type="binding site" evidence="3">
    <location>
        <position position="368"/>
    </location>
    <ligand>
        <name>Mn(2+)</name>
        <dbReference type="ChEBI" id="CHEBI:29035"/>
    </ligand>
</feature>
<dbReference type="UniPathway" id="UPA00053">
    <property type="reaction ID" value="UER00084"/>
</dbReference>
<dbReference type="Pfam" id="PF01474">
    <property type="entry name" value="DAHP_synth_2"/>
    <property type="match status" value="2"/>
</dbReference>
<feature type="binding site" evidence="3">
    <location>
        <position position="233"/>
    </location>
    <ligand>
        <name>phosphoenolpyruvate</name>
        <dbReference type="ChEBI" id="CHEBI:58702"/>
    </ligand>
</feature>
<dbReference type="STRING" id="995062.SAMN04489718_2950"/>